<dbReference type="GO" id="GO:0006605">
    <property type="term" value="P:protein targeting"/>
    <property type="evidence" value="ECO:0007669"/>
    <property type="project" value="UniProtKB-UniRule"/>
</dbReference>
<comment type="subunit">
    <text evidence="8">Component of the Sec protein translocase complex. Heterotrimer consisting of SecY, SecE and SecG subunits. The heterotrimers can form oligomers, although 1 heterotrimer is thought to be able to translocate proteins. Interacts with the ribosome. Interacts with SecDF, and other proteins may be involved. Interacts with SecA.</text>
</comment>
<name>G8X5Q0_FLACA</name>
<sequence>MGVRIPPPVQIRNIMNKVTNYISEAFEEFKSNVTWPGWEEVQKLTVVVAIFSVIFALATWGIDEIFTKTIEGFFNLLKG</sequence>
<dbReference type="Gene3D" id="1.20.5.1030">
    <property type="entry name" value="Preprotein translocase secy subunit"/>
    <property type="match status" value="1"/>
</dbReference>
<keyword evidence="7 8" id="KW-0472">Membrane</keyword>
<dbReference type="AlphaFoldDB" id="G8X5Q0"/>
<dbReference type="GO" id="GO:0005886">
    <property type="term" value="C:plasma membrane"/>
    <property type="evidence" value="ECO:0007669"/>
    <property type="project" value="UniProtKB-SubCell"/>
</dbReference>
<dbReference type="GO" id="GO:0009306">
    <property type="term" value="P:protein secretion"/>
    <property type="evidence" value="ECO:0007669"/>
    <property type="project" value="UniProtKB-UniRule"/>
</dbReference>
<proteinExistence type="inferred from homology"/>
<gene>
    <name evidence="8" type="primary">secE</name>
    <name evidence="9" type="ordered locus">FCOL_10435</name>
</gene>
<reference evidence="9 10" key="1">
    <citation type="journal article" date="2012" name="J. Bacteriol.">
        <title>Genome Sequence of the Fish Pathogen Flavobacterium columnare ATCC 49512.</title>
        <authorList>
            <person name="Tekedar H.C."/>
            <person name="Karsi A."/>
            <person name="Gillaspy A.F."/>
            <person name="Dyer D.W."/>
            <person name="Benton N.R."/>
            <person name="Zaitshik J."/>
            <person name="Vamenta S."/>
            <person name="Banes M.M."/>
            <person name="Gulsoy N."/>
            <person name="Aboko-Cole M."/>
            <person name="Waldbieser G.C."/>
            <person name="Lawrence M.L."/>
        </authorList>
    </citation>
    <scope>NUCLEOTIDE SEQUENCE [LARGE SCALE GENOMIC DNA]</scope>
    <source>
        <strain evidence="10">ATCC 49512 / CIP 103533 / TG 44/87</strain>
    </source>
</reference>
<protein>
    <recommendedName>
        <fullName evidence="8">Protein translocase subunit SecE</fullName>
    </recommendedName>
</protein>
<evidence type="ECO:0000256" key="2">
    <source>
        <dbReference type="ARBA" id="ARBA00022448"/>
    </source>
</evidence>
<dbReference type="GO" id="GO:0008320">
    <property type="term" value="F:protein transmembrane transporter activity"/>
    <property type="evidence" value="ECO:0007669"/>
    <property type="project" value="UniProtKB-UniRule"/>
</dbReference>
<evidence type="ECO:0000256" key="6">
    <source>
        <dbReference type="ARBA" id="ARBA00023010"/>
    </source>
</evidence>
<keyword evidence="4 8" id="KW-0653">Protein transport</keyword>
<evidence type="ECO:0000256" key="3">
    <source>
        <dbReference type="ARBA" id="ARBA00022692"/>
    </source>
</evidence>
<dbReference type="eggNOG" id="COG0690">
    <property type="taxonomic scope" value="Bacteria"/>
</dbReference>
<evidence type="ECO:0000256" key="7">
    <source>
        <dbReference type="ARBA" id="ARBA00023136"/>
    </source>
</evidence>
<dbReference type="GO" id="GO:0043952">
    <property type="term" value="P:protein transport by the Sec complex"/>
    <property type="evidence" value="ECO:0007669"/>
    <property type="project" value="UniProtKB-UniRule"/>
</dbReference>
<keyword evidence="2 8" id="KW-0813">Transport</keyword>
<keyword evidence="5 8" id="KW-1133">Transmembrane helix</keyword>
<dbReference type="InterPro" id="IPR001901">
    <property type="entry name" value="Translocase_SecE/Sec61-g"/>
</dbReference>
<keyword evidence="8" id="KW-0997">Cell inner membrane</keyword>
<evidence type="ECO:0000256" key="1">
    <source>
        <dbReference type="ARBA" id="ARBA00004370"/>
    </source>
</evidence>
<comment type="subcellular location">
    <subcellularLocation>
        <location evidence="8">Cell inner membrane</location>
        <topology evidence="8">Single-pass membrane protein</topology>
    </subcellularLocation>
    <subcellularLocation>
        <location evidence="1">Membrane</location>
    </subcellularLocation>
</comment>
<dbReference type="GO" id="GO:0065002">
    <property type="term" value="P:intracellular protein transmembrane transport"/>
    <property type="evidence" value="ECO:0007669"/>
    <property type="project" value="UniProtKB-UniRule"/>
</dbReference>
<comment type="function">
    <text evidence="8">Essential subunit of the Sec protein translocation channel SecYEG. Clamps together the 2 halves of SecY. May contact the channel plug during translocation.</text>
</comment>
<dbReference type="KEGG" id="fco:FCOL_10435"/>
<evidence type="ECO:0000256" key="8">
    <source>
        <dbReference type="HAMAP-Rule" id="MF_00422"/>
    </source>
</evidence>
<feature type="transmembrane region" description="Helical" evidence="8">
    <location>
        <begin position="44"/>
        <end position="62"/>
    </location>
</feature>
<keyword evidence="6 8" id="KW-0811">Translocation</keyword>
<dbReference type="InterPro" id="IPR005807">
    <property type="entry name" value="SecE_bac"/>
</dbReference>
<dbReference type="InterPro" id="IPR038379">
    <property type="entry name" value="SecE_sf"/>
</dbReference>
<dbReference type="STRING" id="1041826.FCOL_10435"/>
<dbReference type="Pfam" id="PF00584">
    <property type="entry name" value="SecE"/>
    <property type="match status" value="1"/>
</dbReference>
<dbReference type="EMBL" id="CP003222">
    <property type="protein sequence ID" value="AEW86894.1"/>
    <property type="molecule type" value="Genomic_DNA"/>
</dbReference>
<evidence type="ECO:0000313" key="9">
    <source>
        <dbReference type="EMBL" id="AEW86894.1"/>
    </source>
</evidence>
<dbReference type="Proteomes" id="UP000005638">
    <property type="component" value="Chromosome"/>
</dbReference>
<keyword evidence="3 8" id="KW-0812">Transmembrane</keyword>
<dbReference type="HAMAP" id="MF_00422">
    <property type="entry name" value="SecE"/>
    <property type="match status" value="1"/>
</dbReference>
<comment type="similarity">
    <text evidence="8">Belongs to the SecE/SEC61-gamma family.</text>
</comment>
<evidence type="ECO:0000256" key="5">
    <source>
        <dbReference type="ARBA" id="ARBA00022989"/>
    </source>
</evidence>
<organism evidence="9 10">
    <name type="scientific">Flavobacterium columnare (strain ATCC 49512 / CIP 103533 / TG 44/87)</name>
    <dbReference type="NCBI Taxonomy" id="1041826"/>
    <lineage>
        <taxon>Bacteria</taxon>
        <taxon>Pseudomonadati</taxon>
        <taxon>Bacteroidota</taxon>
        <taxon>Flavobacteriia</taxon>
        <taxon>Flavobacteriales</taxon>
        <taxon>Flavobacteriaceae</taxon>
        <taxon>Flavobacterium</taxon>
    </lineage>
</organism>
<evidence type="ECO:0000313" key="10">
    <source>
        <dbReference type="Proteomes" id="UP000005638"/>
    </source>
</evidence>
<evidence type="ECO:0000256" key="4">
    <source>
        <dbReference type="ARBA" id="ARBA00022927"/>
    </source>
</evidence>
<keyword evidence="8" id="KW-1003">Cell membrane</keyword>
<dbReference type="HOGENOM" id="CLU_113663_6_0_10"/>
<dbReference type="NCBIfam" id="TIGR00964">
    <property type="entry name" value="secE_bact"/>
    <property type="match status" value="1"/>
</dbReference>
<accession>G8X5Q0</accession>
<keyword evidence="10" id="KW-1185">Reference proteome</keyword>